<organism evidence="2 3">
    <name type="scientific">Exilibacterium tricleocarpae</name>
    <dbReference type="NCBI Taxonomy" id="2591008"/>
    <lineage>
        <taxon>Bacteria</taxon>
        <taxon>Pseudomonadati</taxon>
        <taxon>Pseudomonadota</taxon>
        <taxon>Gammaproteobacteria</taxon>
        <taxon>Cellvibrionales</taxon>
        <taxon>Cellvibrionaceae</taxon>
        <taxon>Exilibacterium</taxon>
    </lineage>
</organism>
<comment type="similarity">
    <text evidence="1">Belongs to the HupG/HyaE family.</text>
</comment>
<accession>A0A545TFI6</accession>
<dbReference type="RefSeq" id="WP_142905176.1">
    <property type="nucleotide sequence ID" value="NZ_ML660095.1"/>
</dbReference>
<evidence type="ECO:0000313" key="3">
    <source>
        <dbReference type="Proteomes" id="UP000319732"/>
    </source>
</evidence>
<dbReference type="InterPro" id="IPR036249">
    <property type="entry name" value="Thioredoxin-like_sf"/>
</dbReference>
<comment type="caution">
    <text evidence="2">The sequence shown here is derived from an EMBL/GenBank/DDBJ whole genome shotgun (WGS) entry which is preliminary data.</text>
</comment>
<dbReference type="CDD" id="cd02965">
    <property type="entry name" value="HyaE"/>
    <property type="match status" value="1"/>
</dbReference>
<dbReference type="EMBL" id="VHSG01000015">
    <property type="protein sequence ID" value="TQV75968.1"/>
    <property type="molecule type" value="Genomic_DNA"/>
</dbReference>
<dbReference type="Proteomes" id="UP000319732">
    <property type="component" value="Unassembled WGS sequence"/>
</dbReference>
<evidence type="ECO:0000256" key="1">
    <source>
        <dbReference type="ARBA" id="ARBA00009004"/>
    </source>
</evidence>
<gene>
    <name evidence="2" type="ORF">FKG94_15260</name>
</gene>
<dbReference type="OrthoDB" id="6560050at2"/>
<dbReference type="SUPFAM" id="SSF52833">
    <property type="entry name" value="Thioredoxin-like"/>
    <property type="match status" value="1"/>
</dbReference>
<protein>
    <recommendedName>
        <fullName evidence="4">Hydrogenase expression/formation protein</fullName>
    </recommendedName>
</protein>
<dbReference type="InterPro" id="IPR010893">
    <property type="entry name" value="NiFe-hyd_mat_HyaE"/>
</dbReference>
<evidence type="ECO:0008006" key="4">
    <source>
        <dbReference type="Google" id="ProtNLM"/>
    </source>
</evidence>
<dbReference type="AlphaFoldDB" id="A0A545TFI6"/>
<reference evidence="2 3" key="1">
    <citation type="submission" date="2019-06" db="EMBL/GenBank/DDBJ databases">
        <title>Whole genome sequence for Cellvibrionaceae sp. R142.</title>
        <authorList>
            <person name="Wang G."/>
        </authorList>
    </citation>
    <scope>NUCLEOTIDE SEQUENCE [LARGE SCALE GENOMIC DNA]</scope>
    <source>
        <strain evidence="2 3">R142</strain>
    </source>
</reference>
<proteinExistence type="inferred from homology"/>
<dbReference type="Pfam" id="PF07449">
    <property type="entry name" value="HyaE"/>
    <property type="match status" value="1"/>
</dbReference>
<sequence>MISPLVRRLVEVWKYPAADTGNLPQLLADNEHLVLFFPGDPERYPEGDDVAVILPELVRAFEGRLNAAVVHSENETALRQRYPFKAWPGLVFLRRGVQLGSICKVKDWADYLEQIEALLGRETGAEQAIPSVNL</sequence>
<name>A0A545TFI6_9GAMM</name>
<evidence type="ECO:0000313" key="2">
    <source>
        <dbReference type="EMBL" id="TQV75968.1"/>
    </source>
</evidence>
<keyword evidence="3" id="KW-1185">Reference proteome</keyword>
<dbReference type="Gene3D" id="3.40.30.10">
    <property type="entry name" value="Glutaredoxin"/>
    <property type="match status" value="1"/>
</dbReference>